<dbReference type="GO" id="GO:0016779">
    <property type="term" value="F:nucleotidyltransferase activity"/>
    <property type="evidence" value="ECO:0007669"/>
    <property type="project" value="UniProtKB-KW"/>
</dbReference>
<accession>A0ABS7MKK8</accession>
<keyword evidence="3" id="KW-0808">Transferase</keyword>
<gene>
    <name evidence="3" type="ORF">K6V98_06030</name>
</gene>
<keyword evidence="4" id="KW-1185">Reference proteome</keyword>
<name>A0ABS7MKK8_9ACTN</name>
<feature type="region of interest" description="Disordered" evidence="1">
    <location>
        <begin position="1"/>
        <end position="22"/>
    </location>
</feature>
<dbReference type="InterPro" id="IPR045886">
    <property type="entry name" value="ThiF/MoeB/HesA"/>
</dbReference>
<sequence length="332" mass="35703">MKSKQLQSGVQPRQSATPVTHDQPDAKLLPILGISGLLALEQARVLVLGVGGVGSNCAESLARARVGTLAIVDADIVSLTNINRQAIAFMSTVGRPKVEVMQDMIHDINPDCAVIARQTRIEAASVSVLFEELEEAVGGSFDYIIDAIDTVSVKLALAEFAQTHDLTLISSMGGANKLHPECLRIADIHQTVNCRLSRIIRKECRRRKIRHLKVLYSCEKAQVATAPVGTERHERAGMGTVPYMPAIMGQMIAGEVIRTVTGVGSDPDTASKRSAPPAQTQSLGITVESYAPETNSDARGQCQAFGKGAEPVCDQVRPCTSEIELQRRSVEL</sequence>
<dbReference type="EMBL" id="JAIMFO010000007">
    <property type="protein sequence ID" value="MBY4797906.1"/>
    <property type="molecule type" value="Genomic_DNA"/>
</dbReference>
<feature type="domain" description="THIF-type NAD/FAD binding fold" evidence="2">
    <location>
        <begin position="29"/>
        <end position="266"/>
    </location>
</feature>
<evidence type="ECO:0000259" key="2">
    <source>
        <dbReference type="Pfam" id="PF00899"/>
    </source>
</evidence>
<evidence type="ECO:0000256" key="1">
    <source>
        <dbReference type="SAM" id="MobiDB-lite"/>
    </source>
</evidence>
<dbReference type="InterPro" id="IPR035985">
    <property type="entry name" value="Ubiquitin-activating_enz"/>
</dbReference>
<dbReference type="SUPFAM" id="SSF69572">
    <property type="entry name" value="Activating enzymes of the ubiquitin-like proteins"/>
    <property type="match status" value="1"/>
</dbReference>
<evidence type="ECO:0000313" key="4">
    <source>
        <dbReference type="Proteomes" id="UP000700908"/>
    </source>
</evidence>
<dbReference type="InterPro" id="IPR000594">
    <property type="entry name" value="ThiF_NAD_FAD-bd"/>
</dbReference>
<dbReference type="Pfam" id="PF00899">
    <property type="entry name" value="ThiF"/>
    <property type="match status" value="1"/>
</dbReference>
<dbReference type="Proteomes" id="UP000700908">
    <property type="component" value="Unassembled WGS sequence"/>
</dbReference>
<dbReference type="RefSeq" id="WP_222199631.1">
    <property type="nucleotide sequence ID" value="NZ_JAIMFO010000007.1"/>
</dbReference>
<feature type="region of interest" description="Disordered" evidence="1">
    <location>
        <begin position="263"/>
        <end position="283"/>
    </location>
</feature>
<comment type="caution">
    <text evidence="3">The sequence shown here is derived from an EMBL/GenBank/DDBJ whole genome shotgun (WGS) entry which is preliminary data.</text>
</comment>
<dbReference type="PANTHER" id="PTHR43267">
    <property type="entry name" value="TRNA THREONYLCARBAMOYLADENOSINE DEHYDRATASE"/>
    <property type="match status" value="1"/>
</dbReference>
<dbReference type="Gene3D" id="3.40.50.720">
    <property type="entry name" value="NAD(P)-binding Rossmann-like Domain"/>
    <property type="match status" value="1"/>
</dbReference>
<proteinExistence type="predicted"/>
<protein>
    <submittedName>
        <fullName evidence="3">ThiF family adenylyltransferase</fullName>
    </submittedName>
</protein>
<organism evidence="3 4">
    <name type="scientific">Collinsella ureilytica</name>
    <dbReference type="NCBI Taxonomy" id="2869515"/>
    <lineage>
        <taxon>Bacteria</taxon>
        <taxon>Bacillati</taxon>
        <taxon>Actinomycetota</taxon>
        <taxon>Coriobacteriia</taxon>
        <taxon>Coriobacteriales</taxon>
        <taxon>Coriobacteriaceae</taxon>
        <taxon>Collinsella</taxon>
    </lineage>
</organism>
<feature type="compositionally biased region" description="Polar residues" evidence="1">
    <location>
        <begin position="1"/>
        <end position="20"/>
    </location>
</feature>
<evidence type="ECO:0000313" key="3">
    <source>
        <dbReference type="EMBL" id="MBY4797906.1"/>
    </source>
</evidence>
<dbReference type="PANTHER" id="PTHR43267:SF1">
    <property type="entry name" value="TRNA THREONYLCARBAMOYLADENOSINE DEHYDRATASE"/>
    <property type="match status" value="1"/>
</dbReference>
<keyword evidence="3" id="KW-0548">Nucleotidyltransferase</keyword>
<reference evidence="3 4" key="1">
    <citation type="submission" date="2021-08" db="EMBL/GenBank/DDBJ databases">
        <title>Collinsella faecalis sp. nov. isolated from swine faeces.</title>
        <authorList>
            <person name="Oh B.S."/>
            <person name="Lee J.H."/>
        </authorList>
    </citation>
    <scope>NUCLEOTIDE SEQUENCE [LARGE SCALE GENOMIC DNA]</scope>
    <source>
        <strain evidence="3 4">AGMB00827</strain>
    </source>
</reference>